<dbReference type="Pfam" id="PF01094">
    <property type="entry name" value="ANF_receptor"/>
    <property type="match status" value="1"/>
</dbReference>
<protein>
    <recommendedName>
        <fullName evidence="5">Receptor ligand binding region domain-containing protein</fullName>
    </recommendedName>
</protein>
<evidence type="ECO:0000313" key="7">
    <source>
        <dbReference type="Proteomes" id="UP000017981"/>
    </source>
</evidence>
<gene>
    <name evidence="6" type="ORF">CWATWH0005_3490</name>
</gene>
<evidence type="ECO:0000259" key="5">
    <source>
        <dbReference type="Pfam" id="PF01094"/>
    </source>
</evidence>
<evidence type="ECO:0000256" key="2">
    <source>
        <dbReference type="ARBA" id="ARBA00022692"/>
    </source>
</evidence>
<keyword evidence="4" id="KW-0472">Membrane</keyword>
<sequence>MVSPTSVSSKVDEKRQELTHKVFFRTVPSDRQIETLAKYIKDSLKLDTAVVFYEKASEFYSQSGREVFIREYEKIGGKVDKNGDGVIDIRDDESQQNFNDENVRLDSLALNAEEKLKKILNQKKVKAIIVIPSVKTASVAINLAKENNKQLPLFGVGGTSYNPDIIEQGGDILEGITVHIPSFNKNSKYSKDAEERWKGPITYRTAGAYDATQALIKSLEQADQSTRKAILDQLRILELSEDESSGQGVKFKEDGNIIGKKNILICIKKTDQKGTLDFQEIDDTKSESCMK</sequence>
<feature type="domain" description="Receptor ligand binding region" evidence="5">
    <location>
        <begin position="2"/>
        <end position="260"/>
    </location>
</feature>
<dbReference type="AlphaFoldDB" id="T2IU47"/>
<dbReference type="SUPFAM" id="SSF53822">
    <property type="entry name" value="Periplasmic binding protein-like I"/>
    <property type="match status" value="1"/>
</dbReference>
<keyword evidence="2" id="KW-0812">Transmembrane</keyword>
<reference evidence="6 7" key="1">
    <citation type="submission" date="2013-01" db="EMBL/GenBank/DDBJ databases">
        <authorList>
            <person name="Bench S."/>
        </authorList>
    </citation>
    <scope>NUCLEOTIDE SEQUENCE [LARGE SCALE GENOMIC DNA]</scope>
    <source>
        <strain evidence="6 7">WH 0005</strain>
    </source>
</reference>
<organism evidence="6 7">
    <name type="scientific">Crocosphaera watsonii WH 0005</name>
    <dbReference type="NCBI Taxonomy" id="423472"/>
    <lineage>
        <taxon>Bacteria</taxon>
        <taxon>Bacillati</taxon>
        <taxon>Cyanobacteriota</taxon>
        <taxon>Cyanophyceae</taxon>
        <taxon>Oscillatoriophycideae</taxon>
        <taxon>Chroococcales</taxon>
        <taxon>Aphanothecaceae</taxon>
        <taxon>Crocosphaera</taxon>
    </lineage>
</organism>
<dbReference type="Proteomes" id="UP000017981">
    <property type="component" value="Unassembled WGS sequence"/>
</dbReference>
<proteinExistence type="predicted"/>
<dbReference type="EMBL" id="CAQL01000451">
    <property type="protein sequence ID" value="CCQ55670.1"/>
    <property type="molecule type" value="Genomic_DNA"/>
</dbReference>
<name>T2IU47_CROWT</name>
<accession>T2IU47</accession>
<dbReference type="PANTHER" id="PTHR30483:SF6">
    <property type="entry name" value="PERIPLASMIC BINDING PROTEIN OF ABC TRANSPORTER FOR NATURAL AMINO ACIDS"/>
    <property type="match status" value="1"/>
</dbReference>
<evidence type="ECO:0000256" key="1">
    <source>
        <dbReference type="ARBA" id="ARBA00004370"/>
    </source>
</evidence>
<dbReference type="PANTHER" id="PTHR30483">
    <property type="entry name" value="LEUCINE-SPECIFIC-BINDING PROTEIN"/>
    <property type="match status" value="1"/>
</dbReference>
<dbReference type="InterPro" id="IPR051010">
    <property type="entry name" value="BCAA_transport"/>
</dbReference>
<comment type="caution">
    <text evidence="6">The sequence shown here is derived from an EMBL/GenBank/DDBJ whole genome shotgun (WGS) entry which is preliminary data.</text>
</comment>
<dbReference type="CDD" id="cd06268">
    <property type="entry name" value="PBP1_ABC_transporter_LIVBP-like"/>
    <property type="match status" value="1"/>
</dbReference>
<dbReference type="Gene3D" id="3.40.50.2300">
    <property type="match status" value="2"/>
</dbReference>
<evidence type="ECO:0000256" key="3">
    <source>
        <dbReference type="ARBA" id="ARBA00022989"/>
    </source>
</evidence>
<evidence type="ECO:0000256" key="4">
    <source>
        <dbReference type="ARBA" id="ARBA00023136"/>
    </source>
</evidence>
<keyword evidence="3" id="KW-1133">Transmembrane helix</keyword>
<reference evidence="6 7" key="2">
    <citation type="submission" date="2013-09" db="EMBL/GenBank/DDBJ databases">
        <title>Whole genome comparison of six Crocosphaera watsonii strains with differing phenotypes.</title>
        <authorList>
            <person name="Bench S.R."/>
            <person name="Heller P."/>
            <person name="Frank I."/>
            <person name="Arciniega M."/>
            <person name="Shilova I.N."/>
            <person name="Zehr J.P."/>
        </authorList>
    </citation>
    <scope>NUCLEOTIDE SEQUENCE [LARGE SCALE GENOMIC DNA]</scope>
    <source>
        <strain evidence="6 7">WH 0005</strain>
    </source>
</reference>
<evidence type="ECO:0000313" key="6">
    <source>
        <dbReference type="EMBL" id="CCQ55670.1"/>
    </source>
</evidence>
<dbReference type="InterPro" id="IPR001828">
    <property type="entry name" value="ANF_lig-bd_rcpt"/>
</dbReference>
<comment type="subcellular location">
    <subcellularLocation>
        <location evidence="1">Membrane</location>
    </subcellularLocation>
</comment>
<dbReference type="InterPro" id="IPR028082">
    <property type="entry name" value="Peripla_BP_I"/>
</dbReference>